<accession>A0ABX8V771</accession>
<organism evidence="2 3">
    <name type="scientific">Flavobacterium litorale</name>
    <dbReference type="NCBI Taxonomy" id="2856519"/>
    <lineage>
        <taxon>Bacteria</taxon>
        <taxon>Pseudomonadati</taxon>
        <taxon>Bacteroidota</taxon>
        <taxon>Flavobacteriia</taxon>
        <taxon>Flavobacteriales</taxon>
        <taxon>Flavobacteriaceae</taxon>
        <taxon>Flavobacterium</taxon>
    </lineage>
</organism>
<keyword evidence="3" id="KW-1185">Reference proteome</keyword>
<sequence length="135" mass="15313">MKLLKPYYEPLLLIIIIITFLLFRKELLGANIYVILGSIVAFYFIPIKIIALIINPDRKQQGLTVLSSLIIAITIGASFIAVNDKNFTGLQTVTYVLAVINVIFMIYAFFKDLERKAFLLHLIIVGFISVMLDFI</sequence>
<protein>
    <submittedName>
        <fullName evidence="2">Uncharacterized protein</fullName>
    </submittedName>
</protein>
<evidence type="ECO:0000256" key="1">
    <source>
        <dbReference type="SAM" id="Phobius"/>
    </source>
</evidence>
<evidence type="ECO:0000313" key="2">
    <source>
        <dbReference type="EMBL" id="QYJ68692.1"/>
    </source>
</evidence>
<feature type="transmembrane region" description="Helical" evidence="1">
    <location>
        <begin position="7"/>
        <end position="24"/>
    </location>
</feature>
<feature type="transmembrane region" description="Helical" evidence="1">
    <location>
        <begin position="93"/>
        <end position="110"/>
    </location>
</feature>
<feature type="transmembrane region" description="Helical" evidence="1">
    <location>
        <begin position="30"/>
        <end position="51"/>
    </location>
</feature>
<keyword evidence="1" id="KW-1133">Transmembrane helix</keyword>
<evidence type="ECO:0000313" key="3">
    <source>
        <dbReference type="Proteomes" id="UP000825381"/>
    </source>
</evidence>
<gene>
    <name evidence="2" type="ORF">K1I41_02085</name>
</gene>
<name>A0ABX8V771_9FLAO</name>
<keyword evidence="1" id="KW-0472">Membrane</keyword>
<feature type="transmembrane region" description="Helical" evidence="1">
    <location>
        <begin position="117"/>
        <end position="134"/>
    </location>
</feature>
<dbReference type="EMBL" id="CP080429">
    <property type="protein sequence ID" value="QYJ68692.1"/>
    <property type="molecule type" value="Genomic_DNA"/>
</dbReference>
<dbReference type="RefSeq" id="WP_220641032.1">
    <property type="nucleotide sequence ID" value="NZ_CP080429.1"/>
</dbReference>
<keyword evidence="1" id="KW-0812">Transmembrane</keyword>
<feature type="transmembrane region" description="Helical" evidence="1">
    <location>
        <begin position="63"/>
        <end position="81"/>
    </location>
</feature>
<dbReference type="Proteomes" id="UP000825381">
    <property type="component" value="Chromosome"/>
</dbReference>
<reference evidence="2 3" key="1">
    <citation type="submission" date="2021-07" db="EMBL/GenBank/DDBJ databases">
        <title>Flavobacterium WSW3-B6 sp.nov, isolated from seaweed.</title>
        <authorList>
            <person name="Muhammad N."/>
            <person name="Ho H."/>
            <person name="Lee Y.-J."/>
            <person name="Nguyen T."/>
            <person name="Ho J."/>
            <person name="Kim S.-G."/>
        </authorList>
    </citation>
    <scope>NUCLEOTIDE SEQUENCE [LARGE SCALE GENOMIC DNA]</scope>
    <source>
        <strain evidence="2 3">WSW3-B6</strain>
    </source>
</reference>
<proteinExistence type="predicted"/>